<dbReference type="GO" id="GO:0003735">
    <property type="term" value="F:structural constituent of ribosome"/>
    <property type="evidence" value="ECO:0007669"/>
    <property type="project" value="InterPro"/>
</dbReference>
<reference evidence="10 11" key="1">
    <citation type="submission" date="2025-04" db="UniProtKB">
        <authorList>
            <consortium name="RefSeq"/>
        </authorList>
    </citation>
    <scope>IDENTIFICATION</scope>
</reference>
<dbReference type="GO" id="GO:0003723">
    <property type="term" value="F:RNA binding"/>
    <property type="evidence" value="ECO:0007669"/>
    <property type="project" value="TreeGrafter"/>
</dbReference>
<feature type="compositionally biased region" description="Basic residues" evidence="8">
    <location>
        <begin position="188"/>
        <end position="197"/>
    </location>
</feature>
<dbReference type="RefSeq" id="XP_003742597.1">
    <property type="nucleotide sequence ID" value="XM_003742549.1"/>
</dbReference>
<dbReference type="InterPro" id="IPR001380">
    <property type="entry name" value="Ribosomal_eL13"/>
</dbReference>
<name>A0AAJ6QSH3_9ACAR</name>
<keyword evidence="3" id="KW-0687">Ribonucleoprotein</keyword>
<protein>
    <recommendedName>
        <fullName evidence="4">Large ribosomal subunit protein eL13</fullName>
    </recommendedName>
    <alternativeName>
        <fullName evidence="5">60S ribosomal protein L13</fullName>
    </alternativeName>
</protein>
<feature type="region of interest" description="Disordered" evidence="8">
    <location>
        <begin position="188"/>
        <end position="209"/>
    </location>
</feature>
<keyword evidence="2 10" id="KW-0689">Ribosomal protein</keyword>
<evidence type="ECO:0000256" key="8">
    <source>
        <dbReference type="SAM" id="MobiDB-lite"/>
    </source>
</evidence>
<evidence type="ECO:0000313" key="11">
    <source>
        <dbReference type="RefSeq" id="XP_003742597.1"/>
    </source>
</evidence>
<dbReference type="GO" id="GO:0022625">
    <property type="term" value="C:cytosolic large ribosomal subunit"/>
    <property type="evidence" value="ECO:0007669"/>
    <property type="project" value="TreeGrafter"/>
</dbReference>
<dbReference type="FunFam" id="1.20.5.110:FF:000003">
    <property type="entry name" value="60S ribosomal protein L13"/>
    <property type="match status" value="1"/>
</dbReference>
<sequence>MARGGKVIHDNHFRKHWQRRVRTWFDQHQRHKRRAIKRANKARTIAPRPTSLLRPIITCPTQKYNTKRRLGRGFTLEELKGASLTANFARTIGIAVDIRRTNKSVESLQRNVARLKNYRSKLILFPKKAGKPQKGDSTAEEIKLAQQLQGVVLPIKRSVISTEAPRVPTQEEKDFRAYNALRFARHSKRVAGPRAKKAKDEAEALEAKK</sequence>
<evidence type="ECO:0000256" key="4">
    <source>
        <dbReference type="ARBA" id="ARBA00035216"/>
    </source>
</evidence>
<comment type="subunit">
    <text evidence="7">Component of the 60S large ribosomal subunit (LSU).</text>
</comment>
<feature type="compositionally biased region" description="Basic and acidic residues" evidence="8">
    <location>
        <begin position="198"/>
        <end position="209"/>
    </location>
</feature>
<evidence type="ECO:0000256" key="7">
    <source>
        <dbReference type="ARBA" id="ARBA00065437"/>
    </source>
</evidence>
<evidence type="ECO:0000256" key="3">
    <source>
        <dbReference type="ARBA" id="ARBA00023274"/>
    </source>
</evidence>
<organism evidence="9 10">
    <name type="scientific">Galendromus occidentalis</name>
    <name type="common">western predatory mite</name>
    <dbReference type="NCBI Taxonomy" id="34638"/>
    <lineage>
        <taxon>Eukaryota</taxon>
        <taxon>Metazoa</taxon>
        <taxon>Ecdysozoa</taxon>
        <taxon>Arthropoda</taxon>
        <taxon>Chelicerata</taxon>
        <taxon>Arachnida</taxon>
        <taxon>Acari</taxon>
        <taxon>Parasitiformes</taxon>
        <taxon>Mesostigmata</taxon>
        <taxon>Gamasina</taxon>
        <taxon>Phytoseioidea</taxon>
        <taxon>Phytoseiidae</taxon>
        <taxon>Typhlodrominae</taxon>
        <taxon>Galendromus</taxon>
    </lineage>
</organism>
<dbReference type="KEGG" id="goe:100899752"/>
<gene>
    <name evidence="10 11" type="primary">LOC100899752</name>
</gene>
<evidence type="ECO:0000256" key="1">
    <source>
        <dbReference type="ARBA" id="ARBA00005640"/>
    </source>
</evidence>
<dbReference type="RefSeq" id="XP_003742596.1">
    <property type="nucleotide sequence ID" value="XM_003742548.1"/>
</dbReference>
<accession>A0AAJ6QSH3</accession>
<keyword evidence="9" id="KW-1185">Reference proteome</keyword>
<dbReference type="PANTHER" id="PTHR11722:SF0">
    <property type="entry name" value="LARGE RIBOSOMAL SUBUNIT PROTEIN EL13"/>
    <property type="match status" value="1"/>
</dbReference>
<comment type="function">
    <text evidence="6">Component of the ribosome, a large ribonucleoprotein complex responsible for the synthesis of proteins in the cell. The small ribosomal subunit (SSU) binds messenger RNAs (mRNAs) and translates the encoded message by selecting cognate aminoacyl-transfer RNA (tRNA) molecules. The large subunit (LSU) contains the ribosomal catalytic site termed the peptidyl transferase center (PTC), which catalyzes the formation of peptide bonds, thereby polymerizing the amino acids delivered by tRNAs into a polypeptide chain. The nascent polypeptides leave the ribosome through a tunnel in the LSU and interact with protein factors that function in enzymatic processing, targeting, and the membrane insertion of nascent chains at the exit of the ribosomal tunnel. As part of the LSU, it is probably required for its formation and the maturation of rRNAs.</text>
</comment>
<comment type="similarity">
    <text evidence="1">Belongs to the eukaryotic ribosomal protein eL13 family.</text>
</comment>
<evidence type="ECO:0000313" key="9">
    <source>
        <dbReference type="Proteomes" id="UP000694867"/>
    </source>
</evidence>
<dbReference type="GO" id="GO:0006412">
    <property type="term" value="P:translation"/>
    <property type="evidence" value="ECO:0007669"/>
    <property type="project" value="InterPro"/>
</dbReference>
<evidence type="ECO:0000256" key="6">
    <source>
        <dbReference type="ARBA" id="ARBA00058367"/>
    </source>
</evidence>
<evidence type="ECO:0000256" key="5">
    <source>
        <dbReference type="ARBA" id="ARBA00035321"/>
    </source>
</evidence>
<evidence type="ECO:0000256" key="2">
    <source>
        <dbReference type="ARBA" id="ARBA00022980"/>
    </source>
</evidence>
<proteinExistence type="inferred from homology"/>
<dbReference type="Pfam" id="PF01294">
    <property type="entry name" value="Ribosomal_L13e"/>
    <property type="match status" value="1"/>
</dbReference>
<dbReference type="HAMAP" id="MF_00499">
    <property type="entry name" value="Ribosomal_eL13"/>
    <property type="match status" value="1"/>
</dbReference>
<dbReference type="PANTHER" id="PTHR11722">
    <property type="entry name" value="60S RIBOSOMAL PROTEIN L13"/>
    <property type="match status" value="1"/>
</dbReference>
<dbReference type="AlphaFoldDB" id="A0AAJ6QSH3"/>
<evidence type="ECO:0000313" key="10">
    <source>
        <dbReference type="RefSeq" id="XP_003742596.1"/>
    </source>
</evidence>
<dbReference type="Gene3D" id="1.20.5.110">
    <property type="match status" value="1"/>
</dbReference>
<dbReference type="Proteomes" id="UP000694867">
    <property type="component" value="Unplaced"/>
</dbReference>
<dbReference type="CTD" id="6137"/>
<dbReference type="GeneID" id="100899752"/>